<reference evidence="1 2" key="1">
    <citation type="submission" date="2016-06" db="EMBL/GenBank/DDBJ databases">
        <authorList>
            <person name="Kjaerup R.B."/>
            <person name="Dalgaard T.S."/>
            <person name="Juul-Madsen H.R."/>
        </authorList>
    </citation>
    <scope>NUCLEOTIDE SEQUENCE [LARGE SCALE GENOMIC DNA]</scope>
    <source>
        <strain evidence="1">LMG947</strain>
    </source>
</reference>
<accession>A0A1C3NG33</accession>
<proteinExistence type="predicted"/>
<gene>
    <name evidence="1" type="ORF">XBLMG947_0098</name>
</gene>
<sequence length="241" mass="26567">MAAMADAATAEDKKKALELRQFQYVSTIWPDAFPMPIGELEQPKEPAADIRFRIADGSTYAVEITQLLRPDGKALARAREKLLVSLKPRLARLLPGVQISLGFTDQPLPKLPDAIEQVEHLLSGQSRLIEGNQVIRKGLPDFLSHMQLWPATQADVFGGGVFDVPALTQLQVSKCILQKHTKIEGYRAHAAAVALLIYCPMVPSHAQLAMPAEAAGWSFAHQFERVVLYAEDSHGRGVVWQ</sequence>
<dbReference type="EMBL" id="FLTX01000003">
    <property type="protein sequence ID" value="SBV49326.1"/>
    <property type="molecule type" value="Genomic_DNA"/>
</dbReference>
<dbReference type="AlphaFoldDB" id="A0A1C3NG33"/>
<dbReference type="Proteomes" id="UP000092503">
    <property type="component" value="Unassembled WGS sequence"/>
</dbReference>
<name>A0A1C3NG33_9XANT</name>
<dbReference type="STRING" id="56449.XBLMG947_0098"/>
<evidence type="ECO:0000313" key="2">
    <source>
        <dbReference type="Proteomes" id="UP000092503"/>
    </source>
</evidence>
<evidence type="ECO:0000313" key="1">
    <source>
        <dbReference type="EMBL" id="SBV49326.1"/>
    </source>
</evidence>
<organism evidence="1 2">
    <name type="scientific">Xanthomonas bromi</name>
    <dbReference type="NCBI Taxonomy" id="56449"/>
    <lineage>
        <taxon>Bacteria</taxon>
        <taxon>Pseudomonadati</taxon>
        <taxon>Pseudomonadota</taxon>
        <taxon>Gammaproteobacteria</taxon>
        <taxon>Lysobacterales</taxon>
        <taxon>Lysobacteraceae</taxon>
        <taxon>Xanthomonas</taxon>
    </lineage>
</organism>
<protein>
    <submittedName>
        <fullName evidence="1">Uncharacterized protein</fullName>
    </submittedName>
</protein>